<dbReference type="RefSeq" id="WP_304436252.1">
    <property type="nucleotide sequence ID" value="NZ_JAUKUC010000001.1"/>
</dbReference>
<dbReference type="Gene3D" id="3.40.50.720">
    <property type="entry name" value="NAD(P)-binding Rossmann-like Domain"/>
    <property type="match status" value="1"/>
</dbReference>
<dbReference type="InterPro" id="IPR000683">
    <property type="entry name" value="Gfo/Idh/MocA-like_OxRdtase_N"/>
</dbReference>
<sequence length="326" mass="36209">MKSINWGIIGCGDVAEIKSGPAFQRIEHSNLVVVMRRDEAKAKDFAQRHNVPNFSNDADDILNNEKIDAVYIATPPSTHLEYALKALDAGKLVYLEKPMALDGVEAKQICDAVTKSSGKLTVAHYRRKLPAFLKVKELLDKKVIGNITHVDIQILQPKVADLVAASQENWRLNPEVSGGGYFYDLAPHQIDLMIHYFGPIAAATGFTKHPKNTSKVEEVVNGILSFESGVQFRGVWNFNVAEKSKKDECIIYGTEGTIKFSFFGNSVFLTTENGIKTFTFDNPKHVQEPMIKAAVDYFLNKGENPCPAEDGLLVMYILEKLSGRCI</sequence>
<gene>
    <name evidence="4" type="ORF">Q2T41_11745</name>
</gene>
<dbReference type="InterPro" id="IPR050463">
    <property type="entry name" value="Gfo/Idh/MocA_oxidrdct_glycsds"/>
</dbReference>
<feature type="domain" description="GFO/IDH/MocA-like oxidoreductase" evidence="3">
    <location>
        <begin position="132"/>
        <end position="258"/>
    </location>
</feature>
<dbReference type="Pfam" id="PF01408">
    <property type="entry name" value="GFO_IDH_MocA"/>
    <property type="match status" value="1"/>
</dbReference>
<dbReference type="EMBL" id="JAUKUC010000001">
    <property type="protein sequence ID" value="MDO1513330.1"/>
    <property type="molecule type" value="Genomic_DNA"/>
</dbReference>
<evidence type="ECO:0000259" key="2">
    <source>
        <dbReference type="Pfam" id="PF01408"/>
    </source>
</evidence>
<dbReference type="SUPFAM" id="SSF51735">
    <property type="entry name" value="NAD(P)-binding Rossmann-fold domains"/>
    <property type="match status" value="1"/>
</dbReference>
<feature type="domain" description="Gfo/Idh/MocA-like oxidoreductase N-terminal" evidence="2">
    <location>
        <begin position="4"/>
        <end position="124"/>
    </location>
</feature>
<name>A0ABT8RR74_9FLAO</name>
<keyword evidence="5" id="KW-1185">Reference proteome</keyword>
<evidence type="ECO:0000313" key="5">
    <source>
        <dbReference type="Proteomes" id="UP001168579"/>
    </source>
</evidence>
<reference evidence="4" key="1">
    <citation type="journal article" date="2014" name="Int. J. Syst. Evol. Microbiol.">
        <title>Complete genome of a new Firmicutes species belonging to the dominant human colonic microbiota ('Ruminococcus bicirculans') reveals two chromosomes and a selective capacity to utilize plant glucans.</title>
        <authorList>
            <consortium name="NISC Comparative Sequencing Program"/>
            <person name="Wegmann U."/>
            <person name="Louis P."/>
            <person name="Goesmann A."/>
            <person name="Henrissat B."/>
            <person name="Duncan S.H."/>
            <person name="Flint H.J."/>
        </authorList>
    </citation>
    <scope>NUCLEOTIDE SEQUENCE</scope>
    <source>
        <strain evidence="4">CECT 8869</strain>
    </source>
</reference>
<evidence type="ECO:0000256" key="1">
    <source>
        <dbReference type="ARBA" id="ARBA00023002"/>
    </source>
</evidence>
<reference evidence="4" key="2">
    <citation type="submission" date="2023-06" db="EMBL/GenBank/DDBJ databases">
        <authorList>
            <person name="Lucena T."/>
            <person name="Sun Q."/>
        </authorList>
    </citation>
    <scope>NUCLEOTIDE SEQUENCE</scope>
    <source>
        <strain evidence="4">CECT 8869</strain>
    </source>
</reference>
<dbReference type="PANTHER" id="PTHR43818">
    <property type="entry name" value="BCDNA.GH03377"/>
    <property type="match status" value="1"/>
</dbReference>
<protein>
    <submittedName>
        <fullName evidence="4">Gfo/Idh/MocA family oxidoreductase</fullName>
    </submittedName>
</protein>
<evidence type="ECO:0000259" key="3">
    <source>
        <dbReference type="Pfam" id="PF22725"/>
    </source>
</evidence>
<evidence type="ECO:0000313" key="4">
    <source>
        <dbReference type="EMBL" id="MDO1513330.1"/>
    </source>
</evidence>
<dbReference type="Pfam" id="PF22725">
    <property type="entry name" value="GFO_IDH_MocA_C3"/>
    <property type="match status" value="1"/>
</dbReference>
<proteinExistence type="predicted"/>
<dbReference type="InterPro" id="IPR036291">
    <property type="entry name" value="NAD(P)-bd_dom_sf"/>
</dbReference>
<dbReference type="PANTHER" id="PTHR43818:SF11">
    <property type="entry name" value="BCDNA.GH03377"/>
    <property type="match status" value="1"/>
</dbReference>
<dbReference type="InterPro" id="IPR055170">
    <property type="entry name" value="GFO_IDH_MocA-like_dom"/>
</dbReference>
<dbReference type="Gene3D" id="3.30.360.10">
    <property type="entry name" value="Dihydrodipicolinate Reductase, domain 2"/>
    <property type="match status" value="1"/>
</dbReference>
<keyword evidence="1" id="KW-0560">Oxidoreductase</keyword>
<comment type="caution">
    <text evidence="4">The sequence shown here is derived from an EMBL/GenBank/DDBJ whole genome shotgun (WGS) entry which is preliminary data.</text>
</comment>
<accession>A0ABT8RR74</accession>
<dbReference type="SUPFAM" id="SSF55347">
    <property type="entry name" value="Glyceraldehyde-3-phosphate dehydrogenase-like, C-terminal domain"/>
    <property type="match status" value="1"/>
</dbReference>
<dbReference type="Proteomes" id="UP001168579">
    <property type="component" value="Unassembled WGS sequence"/>
</dbReference>
<organism evidence="4 5">
    <name type="scientific">Maribacter confluentis</name>
    <dbReference type="NCBI Taxonomy" id="1656093"/>
    <lineage>
        <taxon>Bacteria</taxon>
        <taxon>Pseudomonadati</taxon>
        <taxon>Bacteroidota</taxon>
        <taxon>Flavobacteriia</taxon>
        <taxon>Flavobacteriales</taxon>
        <taxon>Flavobacteriaceae</taxon>
        <taxon>Maribacter</taxon>
    </lineage>
</organism>